<name>A0A7K1GIU7_9FLAO</name>
<reference evidence="2 3" key="1">
    <citation type="journal article" date="2006" name="Int. J. Syst. Evol. Microbiol.">
        <title>Myroides pelagicus sp. nov., isolated from seawater in Thailand.</title>
        <authorList>
            <person name="Yoon J."/>
            <person name="Maneerat S."/>
            <person name="Kawai F."/>
            <person name="Yokota A."/>
        </authorList>
    </citation>
    <scope>NUCLEOTIDE SEQUENCE [LARGE SCALE GENOMIC DNA]</scope>
    <source>
        <strain evidence="2 3">SM1T</strain>
    </source>
</reference>
<gene>
    <name evidence="2" type="ORF">GJV77_00765</name>
</gene>
<organism evidence="2 3">
    <name type="scientific">Myroides pelagicus</name>
    <dbReference type="NCBI Taxonomy" id="270914"/>
    <lineage>
        <taxon>Bacteria</taxon>
        <taxon>Pseudomonadati</taxon>
        <taxon>Bacteroidota</taxon>
        <taxon>Flavobacteriia</taxon>
        <taxon>Flavobacteriales</taxon>
        <taxon>Flavobacteriaceae</taxon>
        <taxon>Myroides</taxon>
    </lineage>
</organism>
<dbReference type="InterPro" id="IPR000182">
    <property type="entry name" value="GNAT_dom"/>
</dbReference>
<dbReference type="Gene3D" id="3.40.630.30">
    <property type="match status" value="1"/>
</dbReference>
<dbReference type="EMBL" id="WMJY01000001">
    <property type="protein sequence ID" value="MTH28459.1"/>
    <property type="molecule type" value="Genomic_DNA"/>
</dbReference>
<proteinExistence type="predicted"/>
<dbReference type="SUPFAM" id="SSF55729">
    <property type="entry name" value="Acyl-CoA N-acyltransferases (Nat)"/>
    <property type="match status" value="1"/>
</dbReference>
<dbReference type="Pfam" id="PF13302">
    <property type="entry name" value="Acetyltransf_3"/>
    <property type="match status" value="1"/>
</dbReference>
<dbReference type="PANTHER" id="PTHR43415">
    <property type="entry name" value="SPERMIDINE N(1)-ACETYLTRANSFERASE"/>
    <property type="match status" value="1"/>
</dbReference>
<feature type="domain" description="N-acetyltransferase" evidence="1">
    <location>
        <begin position="6"/>
        <end position="169"/>
    </location>
</feature>
<evidence type="ECO:0000259" key="1">
    <source>
        <dbReference type="PROSITE" id="PS51186"/>
    </source>
</evidence>
<keyword evidence="3" id="KW-1185">Reference proteome</keyword>
<accession>A0A7K1GIU7</accession>
<dbReference type="GO" id="GO:0016747">
    <property type="term" value="F:acyltransferase activity, transferring groups other than amino-acyl groups"/>
    <property type="evidence" value="ECO:0007669"/>
    <property type="project" value="InterPro"/>
</dbReference>
<dbReference type="InterPro" id="IPR016181">
    <property type="entry name" value="Acyl_CoA_acyltransferase"/>
</dbReference>
<dbReference type="PROSITE" id="PS51186">
    <property type="entry name" value="GNAT"/>
    <property type="match status" value="1"/>
</dbReference>
<dbReference type="OrthoDB" id="883856at2"/>
<keyword evidence="2" id="KW-0808">Transferase</keyword>
<dbReference type="Proteomes" id="UP000488936">
    <property type="component" value="Unassembled WGS sequence"/>
</dbReference>
<dbReference type="PANTHER" id="PTHR43415:SF3">
    <property type="entry name" value="GNAT-FAMILY ACETYLTRANSFERASE"/>
    <property type="match status" value="1"/>
</dbReference>
<dbReference type="RefSeq" id="WP_155034449.1">
    <property type="nucleotide sequence ID" value="NZ_JBHTIG010000060.1"/>
</dbReference>
<comment type="caution">
    <text evidence="2">The sequence shown here is derived from an EMBL/GenBank/DDBJ whole genome shotgun (WGS) entry which is preliminary data.</text>
</comment>
<sequence length="177" mass="20343">MNESKVYLRALSIEDSVVTYQWRQDEVYKQGVVSQVRYSNLESERQWIINSIENHNKGKEVRLAVIEKDSGRLIGLVYLTNINYINRTGIMGYMIGESNARGKGYAKEAVLQLLHYVFQQLGINRVSANVLATNQRSLSAMKKIGFIQEGILREAIFRNGHFIDLISFSILKSDFYE</sequence>
<evidence type="ECO:0000313" key="3">
    <source>
        <dbReference type="Proteomes" id="UP000488936"/>
    </source>
</evidence>
<evidence type="ECO:0000313" key="2">
    <source>
        <dbReference type="EMBL" id="MTH28459.1"/>
    </source>
</evidence>
<protein>
    <submittedName>
        <fullName evidence="2">GNAT family N-acetyltransferase</fullName>
    </submittedName>
</protein>
<dbReference type="AlphaFoldDB" id="A0A7K1GIU7"/>